<dbReference type="SUPFAM" id="SSF159594">
    <property type="entry name" value="XCC0632-like"/>
    <property type="match status" value="1"/>
</dbReference>
<dbReference type="RefSeq" id="WP_139450581.1">
    <property type="nucleotide sequence ID" value="NZ_VDMB01000026.1"/>
</dbReference>
<dbReference type="Pfam" id="PF03886">
    <property type="entry name" value="ABC_trans_aux"/>
    <property type="match status" value="1"/>
</dbReference>
<dbReference type="AlphaFoldDB" id="A0A5S5MCT5"/>
<proteinExistence type="predicted"/>
<evidence type="ECO:0000313" key="2">
    <source>
        <dbReference type="EMBL" id="TYT73538.1"/>
    </source>
</evidence>
<dbReference type="Proteomes" id="UP000321899">
    <property type="component" value="Unassembled WGS sequence"/>
</dbReference>
<organism evidence="2 3">
    <name type="scientific">Desulfobotulus mexicanus</name>
    <dbReference type="NCBI Taxonomy" id="2586642"/>
    <lineage>
        <taxon>Bacteria</taxon>
        <taxon>Pseudomonadati</taxon>
        <taxon>Thermodesulfobacteriota</taxon>
        <taxon>Desulfobacteria</taxon>
        <taxon>Desulfobacterales</taxon>
        <taxon>Desulfobacteraceae</taxon>
        <taxon>Desulfobotulus</taxon>
    </lineage>
</organism>
<protein>
    <submittedName>
        <fullName evidence="2">Membrane integrity-associated transporter subunit PqiC</fullName>
    </submittedName>
</protein>
<gene>
    <name evidence="2" type="ORF">FIM25_14515</name>
</gene>
<evidence type="ECO:0000313" key="3">
    <source>
        <dbReference type="Proteomes" id="UP000321899"/>
    </source>
</evidence>
<reference evidence="2 3" key="1">
    <citation type="submission" date="2019-06" db="EMBL/GenBank/DDBJ databases">
        <title>Desulfobotulus mexicanus sp. nov., a novel sulfate-reducing bacterium isolated from the sediment of an alkaline crater lake in Mexico.</title>
        <authorList>
            <person name="Hirschler-Rea A."/>
        </authorList>
    </citation>
    <scope>NUCLEOTIDE SEQUENCE [LARGE SCALE GENOMIC DNA]</scope>
    <source>
        <strain evidence="2 3">PAR22N</strain>
    </source>
</reference>
<feature type="domain" description="ABC-type transport auxiliary lipoprotein component" evidence="1">
    <location>
        <begin position="62"/>
        <end position="207"/>
    </location>
</feature>
<evidence type="ECO:0000259" key="1">
    <source>
        <dbReference type="Pfam" id="PF03886"/>
    </source>
</evidence>
<sequence length="213" mass="23783">MRVKKAALFKKINISDFLCNKVCGFPTPLYLILFALLISGCTATPQPRVYHLGISTPPLIEKNEKTEILVIETTNLPRHLDRPQLITRSSENEIIIHEQERWAAALDRLFRESLAARLDAALPDFRVIPVDISGAYGGANQRIRIQILDFSSDINGNVRLLGTFGIIRKSAVEREEAFEVQVMAEDSSKGAVIAAHDIAMGILTRKIIKMIHP</sequence>
<accession>A0A5S5MCT5</accession>
<dbReference type="Gene3D" id="3.40.50.10610">
    <property type="entry name" value="ABC-type transport auxiliary lipoprotein component"/>
    <property type="match status" value="1"/>
</dbReference>
<name>A0A5S5MCT5_9BACT</name>
<keyword evidence="3" id="KW-1185">Reference proteome</keyword>
<dbReference type="OrthoDB" id="5372878at2"/>
<dbReference type="InterPro" id="IPR005586">
    <property type="entry name" value="ABC_trans_aux"/>
</dbReference>
<comment type="caution">
    <text evidence="2">The sequence shown here is derived from an EMBL/GenBank/DDBJ whole genome shotgun (WGS) entry which is preliminary data.</text>
</comment>
<dbReference type="EMBL" id="VDMB01000026">
    <property type="protein sequence ID" value="TYT73538.1"/>
    <property type="molecule type" value="Genomic_DNA"/>
</dbReference>